<reference evidence="3 4" key="1">
    <citation type="submission" date="2016-10" db="EMBL/GenBank/DDBJ databases">
        <authorList>
            <person name="Varghese N."/>
            <person name="Submissions S."/>
        </authorList>
    </citation>
    <scope>NUCLEOTIDE SEQUENCE [LARGE SCALE GENOMIC DNA]</scope>
    <source>
        <strain evidence="3 4">DSM 16525</strain>
    </source>
</reference>
<dbReference type="Gene3D" id="3.40.50.300">
    <property type="entry name" value="P-loop containing nucleotide triphosphate hydrolases"/>
    <property type="match status" value="1"/>
</dbReference>
<dbReference type="Proteomes" id="UP000321514">
    <property type="component" value="Unassembled WGS sequence"/>
</dbReference>
<evidence type="ECO:0000313" key="4">
    <source>
        <dbReference type="Proteomes" id="UP000183760"/>
    </source>
</evidence>
<dbReference type="SUPFAM" id="SSF52540">
    <property type="entry name" value="P-loop containing nucleoside triphosphate hydrolases"/>
    <property type="match status" value="1"/>
</dbReference>
<evidence type="ECO:0000259" key="1">
    <source>
        <dbReference type="SMART" id="SM00382"/>
    </source>
</evidence>
<name>A0A511TG83_MYXFU</name>
<proteinExistence type="predicted"/>
<dbReference type="OrthoDB" id="10012006at2"/>
<sequence length="527" mass="58451">MSNDSNPYRWDIHAISQDVEVIREQQLESVARLLRRGSGVVLLGGRGMGKSVFLRQLMRTLKSTPSLVVKILSPPVDRSLPGALANLAGVLNIDIKGHPPSAQEILERFFEREKHIQSIVLLFDELDQYAMGEGDIAGALGRIWFDHLEAARKNTGRLGLLAAGNLGMYLLRHSYSSSFLSRASVEKLLPFSEDELTQLATPVVRRNHLVDSNVLDAIRLVSGSNPALATYALEQLWSATAPTPTEVTNIYSGFQRKHPEFIRSSLKALTADELSGIPFRVLELIRKSDGAVPRKTLLQVANIQPSSKFDLEDTLTLLQSAGLIHFGGMVTDDPVYVRPVASLLNLANTSHFKQDVEKGLAEDLEELLQRMHAMGVDLLQASRQILPEAVYSAFLTLGLRLKGWEAEREAQNGAGRTDIKVKRPGEASLCIVEVKIWGRNDYKSIHDQVCAYWSSNVTAGFAIMLTEKELLNWENEYLVECLALPNASIKHGQATPPVRAHFIAESKTPDTAPARVHHFLLRIPRRS</sequence>
<dbReference type="EMBL" id="BJXR01000076">
    <property type="protein sequence ID" value="GEN13187.1"/>
    <property type="molecule type" value="Genomic_DNA"/>
</dbReference>
<evidence type="ECO:0000313" key="5">
    <source>
        <dbReference type="Proteomes" id="UP000321514"/>
    </source>
</evidence>
<dbReference type="SMART" id="SM00382">
    <property type="entry name" value="AAA"/>
    <property type="match status" value="1"/>
</dbReference>
<dbReference type="InterPro" id="IPR027417">
    <property type="entry name" value="P-loop_NTPase"/>
</dbReference>
<dbReference type="RefSeq" id="WP_143097524.1">
    <property type="nucleotide sequence ID" value="NZ_BJXR01000076.1"/>
</dbReference>
<gene>
    <name evidence="2" type="ORF">MFU01_82240</name>
    <name evidence="3" type="ORF">SAMN05443572_11965</name>
</gene>
<dbReference type="Proteomes" id="UP000183760">
    <property type="component" value="Unassembled WGS sequence"/>
</dbReference>
<protein>
    <recommendedName>
        <fullName evidence="1">AAA+ ATPase domain-containing protein</fullName>
    </recommendedName>
</protein>
<keyword evidence="4" id="KW-1185">Reference proteome</keyword>
<accession>A0A511TG83</accession>
<dbReference type="AlphaFoldDB" id="A0A511TG83"/>
<reference evidence="2 5" key="2">
    <citation type="submission" date="2019-07" db="EMBL/GenBank/DDBJ databases">
        <title>Whole genome shotgun sequence of Myxococcus fulvus NBRC 100333.</title>
        <authorList>
            <person name="Hosoyama A."/>
            <person name="Uohara A."/>
            <person name="Ohji S."/>
            <person name="Ichikawa N."/>
        </authorList>
    </citation>
    <scope>NUCLEOTIDE SEQUENCE [LARGE SCALE GENOMIC DNA]</scope>
    <source>
        <strain evidence="2 5">NBRC 100333</strain>
    </source>
</reference>
<dbReference type="EMBL" id="FOIB01000019">
    <property type="protein sequence ID" value="SEU42477.1"/>
    <property type="molecule type" value="Genomic_DNA"/>
</dbReference>
<feature type="domain" description="AAA+ ATPase" evidence="1">
    <location>
        <begin position="36"/>
        <end position="184"/>
    </location>
</feature>
<organism evidence="2 5">
    <name type="scientific">Myxococcus fulvus</name>
    <dbReference type="NCBI Taxonomy" id="33"/>
    <lineage>
        <taxon>Bacteria</taxon>
        <taxon>Pseudomonadati</taxon>
        <taxon>Myxococcota</taxon>
        <taxon>Myxococcia</taxon>
        <taxon>Myxococcales</taxon>
        <taxon>Cystobacterineae</taxon>
        <taxon>Myxococcaceae</taxon>
        <taxon>Myxococcus</taxon>
    </lineage>
</organism>
<comment type="caution">
    <text evidence="2">The sequence shown here is derived from an EMBL/GenBank/DDBJ whole genome shotgun (WGS) entry which is preliminary data.</text>
</comment>
<evidence type="ECO:0000313" key="3">
    <source>
        <dbReference type="EMBL" id="SEU42477.1"/>
    </source>
</evidence>
<evidence type="ECO:0000313" key="2">
    <source>
        <dbReference type="EMBL" id="GEN13187.1"/>
    </source>
</evidence>
<dbReference type="InterPro" id="IPR003593">
    <property type="entry name" value="AAA+_ATPase"/>
</dbReference>